<keyword evidence="4" id="KW-1133">Transmembrane helix</keyword>
<dbReference type="SUPFAM" id="SSF58104">
    <property type="entry name" value="Methyl-accepting chemotaxis protein (MCP) signaling domain"/>
    <property type="match status" value="1"/>
</dbReference>
<keyword evidence="1" id="KW-0488">Methylation</keyword>
<dbReference type="PANTHER" id="PTHR43531:SF14">
    <property type="entry name" value="METHYL-ACCEPTING CHEMOTAXIS PROTEIN I-RELATED"/>
    <property type="match status" value="1"/>
</dbReference>
<organism evidence="7 8">
    <name type="scientific">Roseateles koreensis</name>
    <dbReference type="NCBI Taxonomy" id="2987526"/>
    <lineage>
        <taxon>Bacteria</taxon>
        <taxon>Pseudomonadati</taxon>
        <taxon>Pseudomonadota</taxon>
        <taxon>Betaproteobacteria</taxon>
        <taxon>Burkholderiales</taxon>
        <taxon>Sphaerotilaceae</taxon>
        <taxon>Roseateles</taxon>
    </lineage>
</organism>
<feature type="domain" description="HAMP" evidence="6">
    <location>
        <begin position="221"/>
        <end position="273"/>
    </location>
</feature>
<evidence type="ECO:0000256" key="4">
    <source>
        <dbReference type="SAM" id="Phobius"/>
    </source>
</evidence>
<dbReference type="Pfam" id="PF00672">
    <property type="entry name" value="HAMP"/>
    <property type="match status" value="1"/>
</dbReference>
<protein>
    <submittedName>
        <fullName evidence="7">Methyl-accepting chemotaxis protein</fullName>
    </submittedName>
</protein>
<evidence type="ECO:0000256" key="1">
    <source>
        <dbReference type="ARBA" id="ARBA00022481"/>
    </source>
</evidence>
<feature type="transmembrane region" description="Helical" evidence="4">
    <location>
        <begin position="20"/>
        <end position="38"/>
    </location>
</feature>
<dbReference type="SMART" id="SM00304">
    <property type="entry name" value="HAMP"/>
    <property type="match status" value="1"/>
</dbReference>
<dbReference type="CDD" id="cd11386">
    <property type="entry name" value="MCP_signal"/>
    <property type="match status" value="1"/>
</dbReference>
<dbReference type="InterPro" id="IPR003660">
    <property type="entry name" value="HAMP_dom"/>
</dbReference>
<dbReference type="Gene3D" id="1.10.287.950">
    <property type="entry name" value="Methyl-accepting chemotaxis protein"/>
    <property type="match status" value="1"/>
</dbReference>
<dbReference type="InterPro" id="IPR024478">
    <property type="entry name" value="HlyB_4HB_MCP"/>
</dbReference>
<dbReference type="Pfam" id="PF00015">
    <property type="entry name" value="MCPsignal"/>
    <property type="match status" value="1"/>
</dbReference>
<proteinExistence type="inferred from homology"/>
<keyword evidence="4" id="KW-0812">Transmembrane</keyword>
<dbReference type="InterPro" id="IPR004090">
    <property type="entry name" value="Chemotax_Me-accpt_rcpt"/>
</dbReference>
<feature type="domain" description="Methyl-accepting transducer" evidence="5">
    <location>
        <begin position="278"/>
        <end position="507"/>
    </location>
</feature>
<keyword evidence="3" id="KW-0807">Transducer</keyword>
<dbReference type="CDD" id="cd06225">
    <property type="entry name" value="HAMP"/>
    <property type="match status" value="1"/>
</dbReference>
<comment type="similarity">
    <text evidence="2">Belongs to the methyl-accepting chemotaxis (MCP) protein family.</text>
</comment>
<dbReference type="PANTHER" id="PTHR43531">
    <property type="entry name" value="PROTEIN ICFG"/>
    <property type="match status" value="1"/>
</dbReference>
<evidence type="ECO:0000256" key="3">
    <source>
        <dbReference type="PROSITE-ProRule" id="PRU00284"/>
    </source>
</evidence>
<evidence type="ECO:0000256" key="2">
    <source>
        <dbReference type="ARBA" id="ARBA00029447"/>
    </source>
</evidence>
<reference evidence="7 8" key="1">
    <citation type="submission" date="2022-10" db="EMBL/GenBank/DDBJ databases">
        <title>paucibacter sp. hw8 Genome sequencing.</title>
        <authorList>
            <person name="Park S."/>
        </authorList>
    </citation>
    <scope>NUCLEOTIDE SEQUENCE [LARGE SCALE GENOMIC DNA]</scope>
    <source>
        <strain evidence="8">hw8</strain>
    </source>
</reference>
<dbReference type="EMBL" id="JAQQXS010000013">
    <property type="protein sequence ID" value="MDC8786493.1"/>
    <property type="molecule type" value="Genomic_DNA"/>
</dbReference>
<dbReference type="SMART" id="SM00283">
    <property type="entry name" value="MA"/>
    <property type="match status" value="1"/>
</dbReference>
<name>A0ABT5KU83_9BURK</name>
<comment type="caution">
    <text evidence="7">The sequence shown here is derived from an EMBL/GenBank/DDBJ whole genome shotgun (WGS) entry which is preliminary data.</text>
</comment>
<dbReference type="CDD" id="cd19411">
    <property type="entry name" value="MCP2201-like_sensor"/>
    <property type="match status" value="1"/>
</dbReference>
<dbReference type="InterPro" id="IPR051310">
    <property type="entry name" value="MCP_chemotaxis"/>
</dbReference>
<evidence type="ECO:0000313" key="7">
    <source>
        <dbReference type="EMBL" id="MDC8786493.1"/>
    </source>
</evidence>
<sequence>MQNHSIPAQGTGRQLSVAGRLWLAVGAIVLTLVALVAFSSVRSLRIQEHTDQLTAELDAKTNAAQRWASLTTVNIARVRAVAISSDPAVDVAFKEEIPATIGEINKVQKSIEAMPLDDADKRLMNRVADERKVVLESLSKVRKLKADGDLTASQQELQQRFNPAVETYLQSLGDFAKLQEQHKQSAMQELAAQRINGLKISGTAVAVLLVLLTLGARSLIHSIQKPLAQAIQAADRIADGDLGAHITVQGGDEFSHLLGSLDKMARQLRSVVGEVRSGINSVSTASAEIATGNEDLSARTEQTASNLQQTASSMEELTATVAQSADTARQANQLAASAAEAATRGGAVVTQVVANMAEITHSSRKISDIIGVIDGIAFQTNILALNAAVEAARAGEQGRGFAVVASEVRSLAQRSAEAAKEIKTLINASVERVDSGAHLVEQTGTAMGEIVTSVRRVTDMIGEIASAASEQRDGISQVNGAVTQLDQMTQQNAALVEESAAAAQSLREQARRLEEVIGIFKLDTR</sequence>
<keyword evidence="8" id="KW-1185">Reference proteome</keyword>
<dbReference type="RefSeq" id="WP_273597603.1">
    <property type="nucleotide sequence ID" value="NZ_JAQQXS010000013.1"/>
</dbReference>
<gene>
    <name evidence="7" type="ORF">PRZ01_14985</name>
</gene>
<dbReference type="InterPro" id="IPR004089">
    <property type="entry name" value="MCPsignal_dom"/>
</dbReference>
<evidence type="ECO:0000259" key="6">
    <source>
        <dbReference type="PROSITE" id="PS50885"/>
    </source>
</evidence>
<dbReference type="PROSITE" id="PS50885">
    <property type="entry name" value="HAMP"/>
    <property type="match status" value="1"/>
</dbReference>
<keyword evidence="4" id="KW-0472">Membrane</keyword>
<dbReference type="PROSITE" id="PS50111">
    <property type="entry name" value="CHEMOTAXIS_TRANSDUC_2"/>
    <property type="match status" value="1"/>
</dbReference>
<dbReference type="Proteomes" id="UP001219862">
    <property type="component" value="Unassembled WGS sequence"/>
</dbReference>
<dbReference type="PRINTS" id="PR00260">
    <property type="entry name" value="CHEMTRNSDUCR"/>
</dbReference>
<accession>A0ABT5KU83</accession>
<evidence type="ECO:0000313" key="8">
    <source>
        <dbReference type="Proteomes" id="UP001219862"/>
    </source>
</evidence>
<dbReference type="Pfam" id="PF12729">
    <property type="entry name" value="4HB_MCP_1"/>
    <property type="match status" value="1"/>
</dbReference>
<dbReference type="InterPro" id="IPR047347">
    <property type="entry name" value="YvaQ-like_sensor"/>
</dbReference>
<evidence type="ECO:0000259" key="5">
    <source>
        <dbReference type="PROSITE" id="PS50111"/>
    </source>
</evidence>